<evidence type="ECO:0000313" key="2">
    <source>
        <dbReference type="EMBL" id="QHT36462.1"/>
    </source>
</evidence>
<sequence>MSLYEQYHSDINKNYMFNMIKTILKSEDNIEIDASPETFSNFNEVLINIFKNNNAEDISELNKLLLDNQLNYHRSQNSKPSIQSGSTKTLEELVNEREMDGKQFKKEDNQENNSDNTVQPMNNVFLKQETVISGNEGTSLDEILSNNVVEPVSDIKEEVKESIKEEKKIININSCKRTNINSSRYNYKIDLSREGVESKDISRISRLIIPIEDNHIFSIPVLRLNIPELDCHLYMQQKELIKNNKRSVGIYEPLDNIDIKKSSVNKITIDIRDITGTKYESNDILKINIVEIIDNVIIFTCSNIDPNNFKINDNIKVINNYTEELIHLLRYPFSIKHIVDNQIYCRLPYNTADRNYNNIDMKILNISNQNVLFFN</sequence>
<proteinExistence type="predicted"/>
<feature type="region of interest" description="Disordered" evidence="1">
    <location>
        <begin position="99"/>
        <end position="118"/>
    </location>
</feature>
<feature type="compositionally biased region" description="Basic and acidic residues" evidence="1">
    <location>
        <begin position="99"/>
        <end position="109"/>
    </location>
</feature>
<dbReference type="EMBL" id="MN738743">
    <property type="protein sequence ID" value="QHT36462.1"/>
    <property type="molecule type" value="Genomic_DNA"/>
</dbReference>
<protein>
    <submittedName>
        <fullName evidence="2">Uncharacterized protein</fullName>
    </submittedName>
</protein>
<reference evidence="2" key="1">
    <citation type="journal article" date="2020" name="Nature">
        <title>Giant virus diversity and host interactions through global metagenomics.</title>
        <authorList>
            <person name="Schulz F."/>
            <person name="Roux S."/>
            <person name="Paez-Espino D."/>
            <person name="Jungbluth S."/>
            <person name="Walsh D.A."/>
            <person name="Denef V.J."/>
            <person name="McMahon K.D."/>
            <person name="Konstantinidis K.T."/>
            <person name="Eloe-Fadrosh E.A."/>
            <person name="Kyrpides N.C."/>
            <person name="Woyke T."/>
        </authorList>
    </citation>
    <scope>NUCLEOTIDE SEQUENCE</scope>
    <source>
        <strain evidence="2">GVMAG-S-ERX555931-87</strain>
    </source>
</reference>
<dbReference type="AlphaFoldDB" id="A0A6C0F5K7"/>
<accession>A0A6C0F5K7</accession>
<organism evidence="2">
    <name type="scientific">viral metagenome</name>
    <dbReference type="NCBI Taxonomy" id="1070528"/>
    <lineage>
        <taxon>unclassified sequences</taxon>
        <taxon>metagenomes</taxon>
        <taxon>organismal metagenomes</taxon>
    </lineage>
</organism>
<name>A0A6C0F5K7_9ZZZZ</name>
<evidence type="ECO:0000256" key="1">
    <source>
        <dbReference type="SAM" id="MobiDB-lite"/>
    </source>
</evidence>